<keyword evidence="7 16" id="KW-0479">Metal-binding</keyword>
<dbReference type="InterPro" id="IPR041569">
    <property type="entry name" value="AAA_lid_3"/>
</dbReference>
<evidence type="ECO:0000256" key="15">
    <source>
        <dbReference type="ARBA" id="ARBA00061570"/>
    </source>
</evidence>
<reference evidence="20" key="1">
    <citation type="submission" date="2014-11" db="EMBL/GenBank/DDBJ databases">
        <authorList>
            <person name="Wibberg D."/>
        </authorList>
    </citation>
    <scope>NUCLEOTIDE SEQUENCE [LARGE SCALE GENOMIC DNA]</scope>
    <source>
        <strain evidence="20">L3</strain>
    </source>
</reference>
<accession>A0A0C7NXW0</accession>
<dbReference type="GO" id="GO:0005524">
    <property type="term" value="F:ATP binding"/>
    <property type="evidence" value="ECO:0007669"/>
    <property type="project" value="UniProtKB-UniRule"/>
</dbReference>
<dbReference type="PANTHER" id="PTHR23076">
    <property type="entry name" value="METALLOPROTEASE M41 FTSH"/>
    <property type="match status" value="1"/>
</dbReference>
<feature type="binding site" evidence="16">
    <location>
        <begin position="199"/>
        <end position="206"/>
    </location>
    <ligand>
        <name>ATP</name>
        <dbReference type="ChEBI" id="CHEBI:30616"/>
    </ligand>
</feature>
<feature type="domain" description="AAA+ ATPase" evidence="18">
    <location>
        <begin position="191"/>
        <end position="330"/>
    </location>
</feature>
<feature type="active site" evidence="16">
    <location>
        <position position="422"/>
    </location>
</feature>
<evidence type="ECO:0000256" key="8">
    <source>
        <dbReference type="ARBA" id="ARBA00022741"/>
    </source>
</evidence>
<dbReference type="GO" id="GO:0004222">
    <property type="term" value="F:metalloendopeptidase activity"/>
    <property type="evidence" value="ECO:0007669"/>
    <property type="project" value="InterPro"/>
</dbReference>
<evidence type="ECO:0000313" key="20">
    <source>
        <dbReference type="Proteomes" id="UP000032809"/>
    </source>
</evidence>
<dbReference type="PROSITE" id="PS00674">
    <property type="entry name" value="AAA"/>
    <property type="match status" value="1"/>
</dbReference>
<keyword evidence="10 16" id="KW-0862">Zinc</keyword>
<evidence type="ECO:0000256" key="13">
    <source>
        <dbReference type="ARBA" id="ARBA00023049"/>
    </source>
</evidence>
<evidence type="ECO:0000259" key="18">
    <source>
        <dbReference type="SMART" id="SM00382"/>
    </source>
</evidence>
<name>A0A0C7NXW0_DEFTU</name>
<dbReference type="GO" id="GO:0006508">
    <property type="term" value="P:proteolysis"/>
    <property type="evidence" value="ECO:0007669"/>
    <property type="project" value="UniProtKB-KW"/>
</dbReference>
<keyword evidence="14 16" id="KW-0472">Membrane</keyword>
<keyword evidence="5 16" id="KW-0645">Protease</keyword>
<dbReference type="GO" id="GO:0030163">
    <property type="term" value="P:protein catabolic process"/>
    <property type="evidence" value="ECO:0007669"/>
    <property type="project" value="UniProtKB-UniRule"/>
</dbReference>
<dbReference type="HOGENOM" id="CLU_000688_16_2_0"/>
<dbReference type="EC" id="3.4.24.-" evidence="16"/>
<feature type="transmembrane region" description="Helical" evidence="16">
    <location>
        <begin position="7"/>
        <end position="25"/>
    </location>
</feature>
<dbReference type="SUPFAM" id="SSF52540">
    <property type="entry name" value="P-loop containing nucleoside triphosphate hydrolases"/>
    <property type="match status" value="1"/>
</dbReference>
<protein>
    <recommendedName>
        <fullName evidence="16">ATP-dependent zinc metalloprotease FtsH</fullName>
        <ecNumber evidence="16">3.4.24.-</ecNumber>
    </recommendedName>
</protein>
<dbReference type="SUPFAM" id="SSF140990">
    <property type="entry name" value="FtsH protease domain-like"/>
    <property type="match status" value="1"/>
</dbReference>
<keyword evidence="6 16" id="KW-0812">Transmembrane</keyword>
<dbReference type="NCBIfam" id="TIGR01241">
    <property type="entry name" value="FtsH_fam"/>
    <property type="match status" value="1"/>
</dbReference>
<dbReference type="InterPro" id="IPR003959">
    <property type="entry name" value="ATPase_AAA_core"/>
</dbReference>
<dbReference type="GO" id="GO:0016887">
    <property type="term" value="F:ATP hydrolysis activity"/>
    <property type="evidence" value="ECO:0007669"/>
    <property type="project" value="UniProtKB-UniRule"/>
</dbReference>
<dbReference type="FunFam" id="1.10.8.60:FF:000001">
    <property type="entry name" value="ATP-dependent zinc metalloprotease FtsH"/>
    <property type="match status" value="1"/>
</dbReference>
<dbReference type="Proteomes" id="UP000032809">
    <property type="component" value="Chromosome I"/>
</dbReference>
<dbReference type="InterPro" id="IPR027417">
    <property type="entry name" value="P-loop_NTPase"/>
</dbReference>
<feature type="transmembrane region" description="Helical" evidence="16">
    <location>
        <begin position="106"/>
        <end position="128"/>
    </location>
</feature>
<keyword evidence="11 16" id="KW-0067">ATP-binding</keyword>
<dbReference type="PANTHER" id="PTHR23076:SF97">
    <property type="entry name" value="ATP-DEPENDENT ZINC METALLOPROTEASE YME1L1"/>
    <property type="match status" value="1"/>
</dbReference>
<dbReference type="AlphaFoldDB" id="A0A0C7NXW0"/>
<dbReference type="InterPro" id="IPR003960">
    <property type="entry name" value="ATPase_AAA_CS"/>
</dbReference>
<evidence type="ECO:0000256" key="16">
    <source>
        <dbReference type="HAMAP-Rule" id="MF_01458"/>
    </source>
</evidence>
<evidence type="ECO:0000256" key="7">
    <source>
        <dbReference type="ARBA" id="ARBA00022723"/>
    </source>
</evidence>
<feature type="binding site" evidence="16">
    <location>
        <position position="498"/>
    </location>
    <ligand>
        <name>Zn(2+)</name>
        <dbReference type="ChEBI" id="CHEBI:29105"/>
        <note>catalytic</note>
    </ligand>
</feature>
<dbReference type="Pfam" id="PF01434">
    <property type="entry name" value="Peptidase_M41"/>
    <property type="match status" value="1"/>
</dbReference>
<dbReference type="MEROPS" id="M41.021"/>
<dbReference type="SMART" id="SM00382">
    <property type="entry name" value="AAA"/>
    <property type="match status" value="1"/>
</dbReference>
<dbReference type="InterPro" id="IPR011546">
    <property type="entry name" value="Pept_M41_FtsH_extracell"/>
</dbReference>
<dbReference type="STRING" id="1006576.DTL3_0836"/>
<dbReference type="Pfam" id="PF00004">
    <property type="entry name" value="AAA"/>
    <property type="match status" value="1"/>
</dbReference>
<keyword evidence="3 16" id="KW-1003">Cell membrane</keyword>
<comment type="similarity">
    <text evidence="17">Belongs to the AAA ATPase family.</text>
</comment>
<dbReference type="Pfam" id="PF06480">
    <property type="entry name" value="FtsH_ext"/>
    <property type="match status" value="1"/>
</dbReference>
<dbReference type="InterPro" id="IPR000642">
    <property type="entry name" value="Peptidase_M41"/>
</dbReference>
<proteinExistence type="inferred from homology"/>
<dbReference type="CDD" id="cd19501">
    <property type="entry name" value="RecA-like_FtsH"/>
    <property type="match status" value="1"/>
</dbReference>
<organism evidence="19 20">
    <name type="scientific">Defluviitoga tunisiensis</name>
    <dbReference type="NCBI Taxonomy" id="1006576"/>
    <lineage>
        <taxon>Bacteria</taxon>
        <taxon>Thermotogati</taxon>
        <taxon>Thermotogota</taxon>
        <taxon>Thermotogae</taxon>
        <taxon>Petrotogales</taxon>
        <taxon>Petrotogaceae</taxon>
        <taxon>Defluviitoga</taxon>
    </lineage>
</organism>
<keyword evidence="8 16" id="KW-0547">Nucleotide-binding</keyword>
<evidence type="ECO:0000256" key="12">
    <source>
        <dbReference type="ARBA" id="ARBA00022989"/>
    </source>
</evidence>
<comment type="subunit">
    <text evidence="16">Homohexamer.</text>
</comment>
<evidence type="ECO:0000256" key="5">
    <source>
        <dbReference type="ARBA" id="ARBA00022670"/>
    </source>
</evidence>
<feature type="binding site" evidence="16">
    <location>
        <position position="421"/>
    </location>
    <ligand>
        <name>Zn(2+)</name>
        <dbReference type="ChEBI" id="CHEBI:29105"/>
        <note>catalytic</note>
    </ligand>
</feature>
<evidence type="ECO:0000256" key="6">
    <source>
        <dbReference type="ARBA" id="ARBA00022692"/>
    </source>
</evidence>
<evidence type="ECO:0000256" key="4">
    <source>
        <dbReference type="ARBA" id="ARBA00022519"/>
    </source>
</evidence>
<feature type="binding site" evidence="16">
    <location>
        <position position="425"/>
    </location>
    <ligand>
        <name>Zn(2+)</name>
        <dbReference type="ChEBI" id="CHEBI:29105"/>
        <note>catalytic</note>
    </ligand>
</feature>
<keyword evidence="12 16" id="KW-1133">Transmembrane helix</keyword>
<comment type="function">
    <text evidence="16">Acts as a processive, ATP-dependent zinc metallopeptidase for both cytoplasmic and membrane proteins. Plays a role in the quality control of integral membrane proteins.</text>
</comment>
<dbReference type="Gene3D" id="3.40.50.300">
    <property type="entry name" value="P-loop containing nucleotide triphosphate hydrolases"/>
    <property type="match status" value="1"/>
</dbReference>
<comment type="similarity">
    <text evidence="2 16">In the C-terminal section; belongs to the peptidase M41 family.</text>
</comment>
<dbReference type="PATRIC" id="fig|1006576.9.peg.823"/>
<dbReference type="InterPro" id="IPR005936">
    <property type="entry name" value="FtsH"/>
</dbReference>
<dbReference type="GO" id="GO:0004176">
    <property type="term" value="F:ATP-dependent peptidase activity"/>
    <property type="evidence" value="ECO:0007669"/>
    <property type="project" value="InterPro"/>
</dbReference>
<dbReference type="GO" id="GO:0005886">
    <property type="term" value="C:plasma membrane"/>
    <property type="evidence" value="ECO:0007669"/>
    <property type="project" value="UniProtKB-SubCell"/>
</dbReference>
<dbReference type="FunFam" id="3.40.50.300:FF:000001">
    <property type="entry name" value="ATP-dependent zinc metalloprotease FtsH"/>
    <property type="match status" value="1"/>
</dbReference>
<comment type="similarity">
    <text evidence="15 16">In the central section; belongs to the AAA ATPase family.</text>
</comment>
<keyword evidence="20" id="KW-1185">Reference proteome</keyword>
<evidence type="ECO:0000256" key="17">
    <source>
        <dbReference type="RuleBase" id="RU003651"/>
    </source>
</evidence>
<dbReference type="InterPro" id="IPR003593">
    <property type="entry name" value="AAA+_ATPase"/>
</dbReference>
<dbReference type="EMBL" id="LN824141">
    <property type="protein sequence ID" value="CEP78143.1"/>
    <property type="molecule type" value="Genomic_DNA"/>
</dbReference>
<evidence type="ECO:0000256" key="1">
    <source>
        <dbReference type="ARBA" id="ARBA00004370"/>
    </source>
</evidence>
<keyword evidence="4" id="KW-0997">Cell inner membrane</keyword>
<keyword evidence="9 16" id="KW-0378">Hydrolase</keyword>
<evidence type="ECO:0000256" key="9">
    <source>
        <dbReference type="ARBA" id="ARBA00022801"/>
    </source>
</evidence>
<comment type="cofactor">
    <cofactor evidence="16">
        <name>Zn(2+)</name>
        <dbReference type="ChEBI" id="CHEBI:29105"/>
    </cofactor>
    <text evidence="16">Binds 1 zinc ion per subunit.</text>
</comment>
<dbReference type="Pfam" id="PF17862">
    <property type="entry name" value="AAA_lid_3"/>
    <property type="match status" value="1"/>
</dbReference>
<evidence type="ECO:0000256" key="10">
    <source>
        <dbReference type="ARBA" id="ARBA00022833"/>
    </source>
</evidence>
<evidence type="ECO:0000256" key="14">
    <source>
        <dbReference type="ARBA" id="ARBA00023136"/>
    </source>
</evidence>
<keyword evidence="13 16" id="KW-0482">Metalloprotease</keyword>
<dbReference type="GO" id="GO:0008270">
    <property type="term" value="F:zinc ion binding"/>
    <property type="evidence" value="ECO:0007669"/>
    <property type="project" value="UniProtKB-UniRule"/>
</dbReference>
<dbReference type="Gene3D" id="1.10.8.60">
    <property type="match status" value="1"/>
</dbReference>
<evidence type="ECO:0000256" key="2">
    <source>
        <dbReference type="ARBA" id="ARBA00010044"/>
    </source>
</evidence>
<dbReference type="FunFam" id="1.20.58.760:FF:000001">
    <property type="entry name" value="ATP-dependent zinc metalloprotease FtsH"/>
    <property type="match status" value="1"/>
</dbReference>
<evidence type="ECO:0000313" key="19">
    <source>
        <dbReference type="EMBL" id="CEP78143.1"/>
    </source>
</evidence>
<gene>
    <name evidence="19" type="primary">ftsH5</name>
    <name evidence="16" type="synonym">ftsH</name>
    <name evidence="19" type="ORF">DTL3_0836</name>
</gene>
<dbReference type="HAMAP" id="MF_01458">
    <property type="entry name" value="FtsH"/>
    <property type="match status" value="1"/>
</dbReference>
<evidence type="ECO:0000256" key="3">
    <source>
        <dbReference type="ARBA" id="ARBA00022475"/>
    </source>
</evidence>
<comment type="subcellular location">
    <subcellularLocation>
        <location evidence="16">Cell membrane</location>
        <topology evidence="16">Multi-pass membrane protein</topology>
        <orientation evidence="16">Cytoplasmic side</orientation>
    </subcellularLocation>
    <subcellularLocation>
        <location evidence="1">Membrane</location>
    </subcellularLocation>
</comment>
<dbReference type="KEGG" id="dtn:DTL3_0836"/>
<dbReference type="Gene3D" id="1.20.58.760">
    <property type="entry name" value="Peptidase M41"/>
    <property type="match status" value="1"/>
</dbReference>
<evidence type="ECO:0000256" key="11">
    <source>
        <dbReference type="ARBA" id="ARBA00022840"/>
    </source>
</evidence>
<dbReference type="Gene3D" id="3.30.720.210">
    <property type="match status" value="1"/>
</dbReference>
<sequence length="639" mass="71216">MQRKNNVFGLFIMYTIIALFIYLGISSLLNTQDVTKIEYSELVQMVENNEILSIEIDDSGYIRAKSKDGIFYKTYAPSLLVDQQYVYGLANQGIEIKYVKSFGNSWWVTLLTIFLPLVIFIIMINFMLRPAKGSANEGMTFIRSPAKKYAGSKSKVTFDDVAGVKEAKEELEDIIKYLKDPKAFTKLGARMPKGVLLVGPPGTGKTLLARAVAGEANVPFFYISGSDFVELFVGVGAARVRDLFNQAKANAPAIIFIDEIDAVGRQRGAGLGGGHDEREQTLNAILVEMDGFEPNSGVVVMAATNRPDVLDKALLRPGRFDKKVVVDIPDVEGRKDILKIHFRGKKVAPDVDLEVLARATPGFVGADLENLVNEAALLAARSGDKYITMAHCEEAIERVIAGPERKTRILSQEEKEVVAYHELGHAILATFLPNSDPVHKVTIIPRGYAALGYTLQLPTEDKYLISKSEILDDLVVLLGGRAAEEIVFKDITTGAENDLKRATQIARKVVAELGMSEKIGPVSWSDESEETFLARELFQEVNYSDETAKEIDLEIKRLINESYEKAKTMLLEQKEKLDLIANYLLDKETISGEELKNLLDKDVNELKTLIDSLLNPKSPEYERVPHYEYFIRKNKFIEG</sequence>
<dbReference type="InterPro" id="IPR037219">
    <property type="entry name" value="Peptidase_M41-like"/>
</dbReference>